<dbReference type="InterPro" id="IPR007627">
    <property type="entry name" value="RNA_pol_sigma70_r2"/>
</dbReference>
<dbReference type="Gene3D" id="1.10.10.10">
    <property type="entry name" value="Winged helix-like DNA-binding domain superfamily/Winged helix DNA-binding domain"/>
    <property type="match status" value="1"/>
</dbReference>
<name>A0A918VJA3_9ACTN</name>
<evidence type="ECO:0000256" key="2">
    <source>
        <dbReference type="ARBA" id="ARBA00023015"/>
    </source>
</evidence>
<dbReference type="Pfam" id="PF04542">
    <property type="entry name" value="Sigma70_r2"/>
    <property type="match status" value="1"/>
</dbReference>
<dbReference type="PANTHER" id="PTHR43133:SF25">
    <property type="entry name" value="RNA POLYMERASE SIGMA FACTOR RFAY-RELATED"/>
    <property type="match status" value="1"/>
</dbReference>
<evidence type="ECO:0000256" key="1">
    <source>
        <dbReference type="ARBA" id="ARBA00010641"/>
    </source>
</evidence>
<dbReference type="GO" id="GO:0003677">
    <property type="term" value="F:DNA binding"/>
    <property type="evidence" value="ECO:0007669"/>
    <property type="project" value="InterPro"/>
</dbReference>
<dbReference type="InterPro" id="IPR014284">
    <property type="entry name" value="RNA_pol_sigma-70_dom"/>
</dbReference>
<dbReference type="Proteomes" id="UP000623010">
    <property type="component" value="Unassembled WGS sequence"/>
</dbReference>
<dbReference type="EMBL" id="BMWH01000025">
    <property type="protein sequence ID" value="GHA06088.1"/>
    <property type="molecule type" value="Genomic_DNA"/>
</dbReference>
<dbReference type="PANTHER" id="PTHR43133">
    <property type="entry name" value="RNA POLYMERASE ECF-TYPE SIGMA FACTO"/>
    <property type="match status" value="1"/>
</dbReference>
<dbReference type="InterPro" id="IPR039425">
    <property type="entry name" value="RNA_pol_sigma-70-like"/>
</dbReference>
<dbReference type="AlphaFoldDB" id="A0A918VJA3"/>
<proteinExistence type="inferred from homology"/>
<comment type="similarity">
    <text evidence="1">Belongs to the sigma-70 factor family. ECF subfamily.</text>
</comment>
<evidence type="ECO:0000259" key="7">
    <source>
        <dbReference type="Pfam" id="PF08281"/>
    </source>
</evidence>
<organism evidence="8 9">
    <name type="scientific">Streptomyces echinoruber</name>
    <dbReference type="NCBI Taxonomy" id="68898"/>
    <lineage>
        <taxon>Bacteria</taxon>
        <taxon>Bacillati</taxon>
        <taxon>Actinomycetota</taxon>
        <taxon>Actinomycetes</taxon>
        <taxon>Kitasatosporales</taxon>
        <taxon>Streptomycetaceae</taxon>
        <taxon>Streptomyces</taxon>
    </lineage>
</organism>
<evidence type="ECO:0000256" key="5">
    <source>
        <dbReference type="SAM" id="MobiDB-lite"/>
    </source>
</evidence>
<dbReference type="InterPro" id="IPR036388">
    <property type="entry name" value="WH-like_DNA-bd_sf"/>
</dbReference>
<comment type="caution">
    <text evidence="8">The sequence shown here is derived from an EMBL/GenBank/DDBJ whole genome shotgun (WGS) entry which is preliminary data.</text>
</comment>
<evidence type="ECO:0008006" key="10">
    <source>
        <dbReference type="Google" id="ProtNLM"/>
    </source>
</evidence>
<keyword evidence="4" id="KW-0804">Transcription</keyword>
<keyword evidence="9" id="KW-1185">Reference proteome</keyword>
<dbReference type="SUPFAM" id="SSF88946">
    <property type="entry name" value="Sigma2 domain of RNA polymerase sigma factors"/>
    <property type="match status" value="1"/>
</dbReference>
<dbReference type="InterPro" id="IPR013325">
    <property type="entry name" value="RNA_pol_sigma_r2"/>
</dbReference>
<protein>
    <recommendedName>
        <fullName evidence="10">RNA polymerase sigma factor</fullName>
    </recommendedName>
</protein>
<evidence type="ECO:0000256" key="4">
    <source>
        <dbReference type="ARBA" id="ARBA00023163"/>
    </source>
</evidence>
<dbReference type="GO" id="GO:0016987">
    <property type="term" value="F:sigma factor activity"/>
    <property type="evidence" value="ECO:0007669"/>
    <property type="project" value="UniProtKB-KW"/>
</dbReference>
<dbReference type="Pfam" id="PF08281">
    <property type="entry name" value="Sigma70_r4_2"/>
    <property type="match status" value="1"/>
</dbReference>
<dbReference type="NCBIfam" id="TIGR02937">
    <property type="entry name" value="sigma70-ECF"/>
    <property type="match status" value="1"/>
</dbReference>
<dbReference type="InterPro" id="IPR013249">
    <property type="entry name" value="RNA_pol_sigma70_r4_t2"/>
</dbReference>
<dbReference type="Gene3D" id="1.10.1740.10">
    <property type="match status" value="1"/>
</dbReference>
<dbReference type="GO" id="GO:0006352">
    <property type="term" value="P:DNA-templated transcription initiation"/>
    <property type="evidence" value="ECO:0007669"/>
    <property type="project" value="InterPro"/>
</dbReference>
<feature type="domain" description="RNA polymerase sigma-70 region 2" evidence="6">
    <location>
        <begin position="36"/>
        <end position="104"/>
    </location>
</feature>
<evidence type="ECO:0000259" key="6">
    <source>
        <dbReference type="Pfam" id="PF04542"/>
    </source>
</evidence>
<dbReference type="InterPro" id="IPR013324">
    <property type="entry name" value="RNA_pol_sigma_r3/r4-like"/>
</dbReference>
<gene>
    <name evidence="8" type="ORF">GCM10010389_51970</name>
</gene>
<feature type="compositionally biased region" description="Basic and acidic residues" evidence="5">
    <location>
        <begin position="193"/>
        <end position="210"/>
    </location>
</feature>
<keyword evidence="3" id="KW-0731">Sigma factor</keyword>
<evidence type="ECO:0000313" key="8">
    <source>
        <dbReference type="EMBL" id="GHA06088.1"/>
    </source>
</evidence>
<reference evidence="8" key="1">
    <citation type="journal article" date="2014" name="Int. J. Syst. Evol. Microbiol.">
        <title>Complete genome sequence of Corynebacterium casei LMG S-19264T (=DSM 44701T), isolated from a smear-ripened cheese.</title>
        <authorList>
            <consortium name="US DOE Joint Genome Institute (JGI-PGF)"/>
            <person name="Walter F."/>
            <person name="Albersmeier A."/>
            <person name="Kalinowski J."/>
            <person name="Ruckert C."/>
        </authorList>
    </citation>
    <scope>NUCLEOTIDE SEQUENCE</scope>
    <source>
        <strain evidence="8">JCM 5016</strain>
    </source>
</reference>
<reference evidence="8" key="2">
    <citation type="submission" date="2020-09" db="EMBL/GenBank/DDBJ databases">
        <authorList>
            <person name="Sun Q."/>
            <person name="Ohkuma M."/>
        </authorList>
    </citation>
    <scope>NUCLEOTIDE SEQUENCE</scope>
    <source>
        <strain evidence="8">JCM 5016</strain>
    </source>
</reference>
<evidence type="ECO:0000313" key="9">
    <source>
        <dbReference type="Proteomes" id="UP000623010"/>
    </source>
</evidence>
<accession>A0A918VJA3</accession>
<feature type="domain" description="RNA polymerase sigma factor 70 region 4 type 2" evidence="7">
    <location>
        <begin position="138"/>
        <end position="188"/>
    </location>
</feature>
<keyword evidence="2" id="KW-0805">Transcription regulation</keyword>
<evidence type="ECO:0000256" key="3">
    <source>
        <dbReference type="ARBA" id="ARBA00023082"/>
    </source>
</evidence>
<dbReference type="SUPFAM" id="SSF88659">
    <property type="entry name" value="Sigma3 and sigma4 domains of RNA polymerase sigma factors"/>
    <property type="match status" value="1"/>
</dbReference>
<sequence>MERQEPDGPDKDDDTTREAALRRRLRAGDRDAFAELYERHVRAVYSHALRLTGDWSTAEEVVSETFFAAWRTRERLTADGGSVKPWLLGIATHKAHNANRGLRRRLAFLARRPAPPPADDVADTAAARADDARRLAGVHAALRRLRRPDREVLALCVGEGLTPQQAAEALGVPVGTVRSRLSRARARLRALAEEDRDARHASRTHTRETDPATVLVALRLAEEHR</sequence>
<feature type="region of interest" description="Disordered" evidence="5">
    <location>
        <begin position="193"/>
        <end position="212"/>
    </location>
</feature>